<dbReference type="EMBL" id="CH445328">
    <property type="protein sequence ID" value="EAT89717.1"/>
    <property type="molecule type" value="Genomic_DNA"/>
</dbReference>
<organism evidence="1 2">
    <name type="scientific">Phaeosphaeria nodorum (strain SN15 / ATCC MYA-4574 / FGSC 10173)</name>
    <name type="common">Glume blotch fungus</name>
    <name type="synonym">Parastagonospora nodorum</name>
    <dbReference type="NCBI Taxonomy" id="321614"/>
    <lineage>
        <taxon>Eukaryota</taxon>
        <taxon>Fungi</taxon>
        <taxon>Dikarya</taxon>
        <taxon>Ascomycota</taxon>
        <taxon>Pezizomycotina</taxon>
        <taxon>Dothideomycetes</taxon>
        <taxon>Pleosporomycetidae</taxon>
        <taxon>Pleosporales</taxon>
        <taxon>Pleosporineae</taxon>
        <taxon>Phaeosphaeriaceae</taxon>
        <taxon>Parastagonospora</taxon>
    </lineage>
</organism>
<dbReference type="RefSeq" id="XP_001793576.1">
    <property type="nucleotide sequence ID" value="XM_001793524.1"/>
</dbReference>
<gene>
    <name evidence="1" type="ORF">SNOG_02986</name>
</gene>
<reference evidence="2" key="1">
    <citation type="journal article" date="2007" name="Plant Cell">
        <title>Dothideomycete-plant interactions illuminated by genome sequencing and EST analysis of the wheat pathogen Stagonospora nodorum.</title>
        <authorList>
            <person name="Hane J.K."/>
            <person name="Lowe R.G."/>
            <person name="Solomon P.S."/>
            <person name="Tan K.C."/>
            <person name="Schoch C.L."/>
            <person name="Spatafora J.W."/>
            <person name="Crous P.W."/>
            <person name="Kodira C."/>
            <person name="Birren B.W."/>
            <person name="Galagan J.E."/>
            <person name="Torriani S.F."/>
            <person name="McDonald B.A."/>
            <person name="Oliver R.P."/>
        </authorList>
    </citation>
    <scope>NUCLEOTIDE SEQUENCE [LARGE SCALE GENOMIC DNA]</scope>
    <source>
        <strain evidence="2">SN15 / ATCC MYA-4574 / FGSC 10173</strain>
    </source>
</reference>
<dbReference type="KEGG" id="pno:SNOG_02986"/>
<dbReference type="Proteomes" id="UP000001055">
    <property type="component" value="Unassembled WGS sequence"/>
</dbReference>
<accession>Q0UZ28</accession>
<evidence type="ECO:0000313" key="2">
    <source>
        <dbReference type="Proteomes" id="UP000001055"/>
    </source>
</evidence>
<protein>
    <submittedName>
        <fullName evidence="1">Uncharacterized protein</fullName>
    </submittedName>
</protein>
<dbReference type="AlphaFoldDB" id="Q0UZ28"/>
<name>Q0UZ28_PHANO</name>
<sequence>MDTNVRGQHQNLARDASIDMIVRRVIAIMKTIPEKWWLEGDFQGFVGKLAKRQYHE</sequence>
<evidence type="ECO:0000313" key="1">
    <source>
        <dbReference type="EMBL" id="EAT89717.1"/>
    </source>
</evidence>
<dbReference type="GeneID" id="5970433"/>
<dbReference type="InParanoid" id="Q0UZ28"/>
<proteinExistence type="predicted"/>